<dbReference type="OMA" id="VTFHVTH"/>
<gene>
    <name evidence="3" type="ORF">PISL3812_09229</name>
</gene>
<dbReference type="AlphaFoldDB" id="A0A0U1M954"/>
<proteinExistence type="predicted"/>
<name>A0A0U1M954_TALIS</name>
<dbReference type="GO" id="GO:0030705">
    <property type="term" value="P:cytoskeleton-dependent intracellular transport"/>
    <property type="evidence" value="ECO:0007669"/>
    <property type="project" value="TreeGrafter"/>
</dbReference>
<dbReference type="PANTHER" id="PTHR18947:SF28">
    <property type="entry name" value="GIRDIN, ISOFORM A"/>
    <property type="match status" value="1"/>
</dbReference>
<dbReference type="Proteomes" id="UP000054383">
    <property type="component" value="Unassembled WGS sequence"/>
</dbReference>
<feature type="compositionally biased region" description="Basic and acidic residues" evidence="2">
    <location>
        <begin position="134"/>
        <end position="150"/>
    </location>
</feature>
<protein>
    <submittedName>
        <fullName evidence="3">Uncharacterized protein</fullName>
    </submittedName>
</protein>
<dbReference type="GO" id="GO:0005737">
    <property type="term" value="C:cytoplasm"/>
    <property type="evidence" value="ECO:0007669"/>
    <property type="project" value="TreeGrafter"/>
</dbReference>
<feature type="coiled-coil region" evidence="1">
    <location>
        <begin position="270"/>
        <end position="496"/>
    </location>
</feature>
<keyword evidence="1" id="KW-0175">Coiled coil</keyword>
<evidence type="ECO:0000256" key="1">
    <source>
        <dbReference type="SAM" id="Coils"/>
    </source>
</evidence>
<feature type="region of interest" description="Disordered" evidence="2">
    <location>
        <begin position="1"/>
        <end position="75"/>
    </location>
</feature>
<dbReference type="GO" id="GO:0031122">
    <property type="term" value="P:cytoplasmic microtubule organization"/>
    <property type="evidence" value="ECO:0007669"/>
    <property type="project" value="TreeGrafter"/>
</dbReference>
<evidence type="ECO:0000313" key="3">
    <source>
        <dbReference type="EMBL" id="CRG92173.1"/>
    </source>
</evidence>
<organism evidence="3 4">
    <name type="scientific">Talaromyces islandicus</name>
    <name type="common">Penicillium islandicum</name>
    <dbReference type="NCBI Taxonomy" id="28573"/>
    <lineage>
        <taxon>Eukaryota</taxon>
        <taxon>Fungi</taxon>
        <taxon>Dikarya</taxon>
        <taxon>Ascomycota</taxon>
        <taxon>Pezizomycotina</taxon>
        <taxon>Eurotiomycetes</taxon>
        <taxon>Eurotiomycetidae</taxon>
        <taxon>Eurotiales</taxon>
        <taxon>Trichocomaceae</taxon>
        <taxon>Talaromyces</taxon>
        <taxon>Talaromyces sect. Islandici</taxon>
    </lineage>
</organism>
<dbReference type="GO" id="GO:0008017">
    <property type="term" value="F:microtubule binding"/>
    <property type="evidence" value="ECO:0007669"/>
    <property type="project" value="TreeGrafter"/>
</dbReference>
<dbReference type="EMBL" id="CVMT01000011">
    <property type="protein sequence ID" value="CRG92173.1"/>
    <property type="molecule type" value="Genomic_DNA"/>
</dbReference>
<feature type="compositionally biased region" description="Low complexity" evidence="2">
    <location>
        <begin position="25"/>
        <end position="53"/>
    </location>
</feature>
<evidence type="ECO:0000313" key="4">
    <source>
        <dbReference type="Proteomes" id="UP000054383"/>
    </source>
</evidence>
<sequence length="589" mass="67786">MSKAPIPTNSNQARKATRRNATPGSSNRALSSSSSSSRRSLSSNKSNTTNATTIPDVEIREPGEESRPLQSLPSNAFGNTPINFHLHAYDESWRTFDIQHYSGGFRLIKSRELDTQNSIDQSLDAVQDSGRPVEQAEPKPDKSSGGLDRRIKDLEKEIDHLKEKKGLMKEIDGLRKERDDFRKERDELKSEIGGMRATQLEKLRARDKKVEEARNAKETAEREQARITAQNLKLRNGTDAQISNLHELLNLEGKADIQGTTEDEEDILRIQRLYAVVTKIRDEYENQKQKLNAKNVEIDGYKKQVTKLMNDITSARDQATATEAENVTLGTQVQDLQNLNSNLRQENQTLNRRVQDLQNLINNLRQENQTLNTQTQDLQDLNNNLRQENQTTNTRVQDLQNLNNNLRQENQTLNRRVQDVENLHNNLQQENQTLQDQLEEQNTTLERQRRQTRRVLILSALQQFRKNVLTRKYNRLQQQHNDISQERDDMQQQNETLPLQVDCIKNPDGQGIDYFVYQMRTGIEPVDTTQASSTQEIVKLDETPSTVENLPLPVQYLKDRARKSTGPYSRTKTNRLLRTVRNGEGTFVE</sequence>
<dbReference type="GO" id="GO:0005815">
    <property type="term" value="C:microtubule organizing center"/>
    <property type="evidence" value="ECO:0007669"/>
    <property type="project" value="TreeGrafter"/>
</dbReference>
<feature type="region of interest" description="Disordered" evidence="2">
    <location>
        <begin position="125"/>
        <end position="150"/>
    </location>
</feature>
<accession>A0A0U1M954</accession>
<feature type="compositionally biased region" description="Basic and acidic residues" evidence="2">
    <location>
        <begin position="57"/>
        <end position="67"/>
    </location>
</feature>
<evidence type="ECO:0000256" key="2">
    <source>
        <dbReference type="SAM" id="MobiDB-lite"/>
    </source>
</evidence>
<keyword evidence="4" id="KW-1185">Reference proteome</keyword>
<reference evidence="3 4" key="1">
    <citation type="submission" date="2015-04" db="EMBL/GenBank/DDBJ databases">
        <authorList>
            <person name="Syromyatnikov M.Y."/>
            <person name="Popov V.N."/>
        </authorList>
    </citation>
    <scope>NUCLEOTIDE SEQUENCE [LARGE SCALE GENOMIC DNA]</scope>
    <source>
        <strain evidence="3">WF-38-12</strain>
    </source>
</reference>
<dbReference type="GO" id="GO:0051959">
    <property type="term" value="F:dynein light intermediate chain binding"/>
    <property type="evidence" value="ECO:0007669"/>
    <property type="project" value="TreeGrafter"/>
</dbReference>
<feature type="compositionally biased region" description="Polar residues" evidence="2">
    <location>
        <begin position="7"/>
        <end position="24"/>
    </location>
</feature>
<dbReference type="PANTHER" id="PTHR18947">
    <property type="entry name" value="HOOK PROTEINS"/>
    <property type="match status" value="1"/>
</dbReference>